<dbReference type="Gene3D" id="3.40.50.150">
    <property type="entry name" value="Vaccinia Virus protein VP39"/>
    <property type="match status" value="1"/>
</dbReference>
<dbReference type="InterPro" id="IPR008884">
    <property type="entry name" value="TylF_MeTrfase"/>
</dbReference>
<keyword evidence="1" id="KW-0489">Methyltransferase</keyword>
<dbReference type="InterPro" id="IPR029063">
    <property type="entry name" value="SAM-dependent_MTases_sf"/>
</dbReference>
<dbReference type="Proteomes" id="UP001582793">
    <property type="component" value="Unassembled WGS sequence"/>
</dbReference>
<evidence type="ECO:0000313" key="2">
    <source>
        <dbReference type="Proteomes" id="UP001582793"/>
    </source>
</evidence>
<dbReference type="PANTHER" id="PTHR40036">
    <property type="entry name" value="MACROCIN O-METHYLTRANSFERASE"/>
    <property type="match status" value="1"/>
</dbReference>
<accession>A0ABV5CQY3</accession>
<dbReference type="EMBL" id="JBCGDC010000033">
    <property type="protein sequence ID" value="MFB6394226.1"/>
    <property type="molecule type" value="Genomic_DNA"/>
</dbReference>
<dbReference type="Pfam" id="PF05711">
    <property type="entry name" value="TylF"/>
    <property type="match status" value="1"/>
</dbReference>
<dbReference type="SUPFAM" id="SSF53335">
    <property type="entry name" value="S-adenosyl-L-methionine-dependent methyltransferases"/>
    <property type="match status" value="1"/>
</dbReference>
<gene>
    <name evidence="1" type="ORF">AAFH96_14065</name>
</gene>
<dbReference type="GO" id="GO:0008168">
    <property type="term" value="F:methyltransferase activity"/>
    <property type="evidence" value="ECO:0007669"/>
    <property type="project" value="UniProtKB-KW"/>
</dbReference>
<dbReference type="RefSeq" id="WP_375734441.1">
    <property type="nucleotide sequence ID" value="NZ_JBCGDC010000033.1"/>
</dbReference>
<keyword evidence="2" id="KW-1185">Reference proteome</keyword>
<comment type="caution">
    <text evidence="1">The sequence shown here is derived from an EMBL/GenBank/DDBJ whole genome shotgun (WGS) entry which is preliminary data.</text>
</comment>
<reference evidence="1 2" key="1">
    <citation type="submission" date="2024-04" db="EMBL/GenBank/DDBJ databases">
        <title>Polymorphospora sp. isolated from Baiyangdian Lake in Xiong'an New Area.</title>
        <authorList>
            <person name="Zhang X."/>
            <person name="Liu J."/>
        </authorList>
    </citation>
    <scope>NUCLEOTIDE SEQUENCE [LARGE SCALE GENOMIC DNA]</scope>
    <source>
        <strain evidence="1 2">2-325</strain>
    </source>
</reference>
<protein>
    <submittedName>
        <fullName evidence="1">TylF/MycF/NovP-related O-methyltransferase</fullName>
        <ecNumber evidence="1">2.1.1.-</ecNumber>
    </submittedName>
</protein>
<sequence>MRVQMARTLLSRNSWSSMDHLTAIYWALSSVLVYQRPGAVLEVGCHAGRTSVWLQQIIQDHAPDRDLHLFDSFKGLPEPGRHDSLLTAGDLAVSEDDVRANFTEWALSMPTIHPGWFDETLPAGCPDTVCFAYLDGDYYDSILTSLEHVYPRLAPGGVILIDDYCDRDTNPQAWDGFPGVKLACDDYFRDRPDEVRTLAGSGPLAMALIRKPFQAAQHPPAARTASATGQTR</sequence>
<dbReference type="PANTHER" id="PTHR40036:SF1">
    <property type="entry name" value="MACROCIN O-METHYLTRANSFERASE"/>
    <property type="match status" value="1"/>
</dbReference>
<proteinExistence type="predicted"/>
<organism evidence="1 2">
    <name type="scientific">Polymorphospora lycopeni</name>
    <dbReference type="NCBI Taxonomy" id="3140240"/>
    <lineage>
        <taxon>Bacteria</taxon>
        <taxon>Bacillati</taxon>
        <taxon>Actinomycetota</taxon>
        <taxon>Actinomycetes</taxon>
        <taxon>Micromonosporales</taxon>
        <taxon>Micromonosporaceae</taxon>
        <taxon>Polymorphospora</taxon>
    </lineage>
</organism>
<evidence type="ECO:0000313" key="1">
    <source>
        <dbReference type="EMBL" id="MFB6394226.1"/>
    </source>
</evidence>
<keyword evidence="1" id="KW-0808">Transferase</keyword>
<dbReference type="GO" id="GO:0032259">
    <property type="term" value="P:methylation"/>
    <property type="evidence" value="ECO:0007669"/>
    <property type="project" value="UniProtKB-KW"/>
</dbReference>
<dbReference type="EC" id="2.1.1.-" evidence="1"/>
<name>A0ABV5CQY3_9ACTN</name>